<comment type="function">
    <text evidence="1">Central component in molecular interactions underlying sperm crawling. Forms an extensive filament system that extends from sperm villipoda, along the leading edge of the pseudopod.</text>
</comment>
<keyword evidence="1" id="KW-0963">Cytoplasm</keyword>
<dbReference type="InterPro" id="IPR008962">
    <property type="entry name" value="PapD-like_sf"/>
</dbReference>
<evidence type="ECO:0000313" key="5">
    <source>
        <dbReference type="Proteomes" id="UP000053660"/>
    </source>
</evidence>
<proteinExistence type="predicted"/>
<dbReference type="Proteomes" id="UP000053660">
    <property type="component" value="Unassembled WGS sequence"/>
</dbReference>
<dbReference type="InterPro" id="IPR000535">
    <property type="entry name" value="MSP_dom"/>
</dbReference>
<organism evidence="4 5">
    <name type="scientific">Oesophagostomum dentatum</name>
    <name type="common">Nodular worm</name>
    <dbReference type="NCBI Taxonomy" id="61180"/>
    <lineage>
        <taxon>Eukaryota</taxon>
        <taxon>Metazoa</taxon>
        <taxon>Ecdysozoa</taxon>
        <taxon>Nematoda</taxon>
        <taxon>Chromadorea</taxon>
        <taxon>Rhabditida</taxon>
        <taxon>Rhabditina</taxon>
        <taxon>Rhabditomorpha</taxon>
        <taxon>Strongyloidea</taxon>
        <taxon>Strongylidae</taxon>
        <taxon>Oesophagostomum</taxon>
    </lineage>
</organism>
<keyword evidence="1" id="KW-0206">Cytoskeleton</keyword>
<dbReference type="SUPFAM" id="SSF49354">
    <property type="entry name" value="PapD-like"/>
    <property type="match status" value="1"/>
</dbReference>
<name>A0A0B1RZ38_OESDE</name>
<gene>
    <name evidence="4" type="ORF">OESDEN_22426</name>
</gene>
<protein>
    <recommendedName>
        <fullName evidence="1">Major sperm protein</fullName>
    </recommendedName>
</protein>
<dbReference type="Pfam" id="PF00635">
    <property type="entry name" value="Motile_Sperm"/>
    <property type="match status" value="1"/>
</dbReference>
<evidence type="ECO:0000256" key="2">
    <source>
        <dbReference type="SAM" id="MobiDB-lite"/>
    </source>
</evidence>
<dbReference type="EMBL" id="KN610254">
    <property type="protein sequence ID" value="KHJ77954.1"/>
    <property type="molecule type" value="Genomic_DNA"/>
</dbReference>
<evidence type="ECO:0000259" key="3">
    <source>
        <dbReference type="PROSITE" id="PS50202"/>
    </source>
</evidence>
<dbReference type="Gene3D" id="2.60.40.10">
    <property type="entry name" value="Immunoglobulins"/>
    <property type="match status" value="1"/>
</dbReference>
<accession>A0A0B1RZ38</accession>
<feature type="domain" description="MSP" evidence="3">
    <location>
        <begin position="45"/>
        <end position="120"/>
    </location>
</feature>
<dbReference type="PROSITE" id="PS50202">
    <property type="entry name" value="MSP"/>
    <property type="match status" value="1"/>
</dbReference>
<keyword evidence="5" id="KW-1185">Reference proteome</keyword>
<dbReference type="OrthoDB" id="264603at2759"/>
<dbReference type="InterPro" id="IPR013783">
    <property type="entry name" value="Ig-like_fold"/>
</dbReference>
<dbReference type="AlphaFoldDB" id="A0A0B1RZ38"/>
<feature type="compositionally biased region" description="Basic and acidic residues" evidence="2">
    <location>
        <begin position="9"/>
        <end position="21"/>
    </location>
</feature>
<sequence length="120" mass="13455">MSNTSTSSRMKELKDLKEADTQRSPSMIPPFLQPSLSTAANHSRLSNVNPLILVFDGPLSNQCTKTLNIANISNDRIAWRVLCNAPTRYVVSPNKGFLFKQEKIAVRYVLSYFCCAVLFI</sequence>
<evidence type="ECO:0000256" key="1">
    <source>
        <dbReference type="RuleBase" id="RU003425"/>
    </source>
</evidence>
<evidence type="ECO:0000313" key="4">
    <source>
        <dbReference type="EMBL" id="KHJ77954.1"/>
    </source>
</evidence>
<reference evidence="4 5" key="1">
    <citation type="submission" date="2014-03" db="EMBL/GenBank/DDBJ databases">
        <title>Draft genome of the hookworm Oesophagostomum dentatum.</title>
        <authorList>
            <person name="Mitreva M."/>
        </authorList>
    </citation>
    <scope>NUCLEOTIDE SEQUENCE [LARGE SCALE GENOMIC DNA]</scope>
    <source>
        <strain evidence="4 5">OD-Hann</strain>
    </source>
</reference>
<feature type="region of interest" description="Disordered" evidence="2">
    <location>
        <begin position="1"/>
        <end position="30"/>
    </location>
</feature>